<evidence type="ECO:0000313" key="1">
    <source>
        <dbReference type="EMBL" id="KKQ74803.1"/>
    </source>
</evidence>
<dbReference type="EMBL" id="LBUZ01000025">
    <property type="protein sequence ID" value="KKQ74803.1"/>
    <property type="molecule type" value="Genomic_DNA"/>
</dbReference>
<gene>
    <name evidence="1" type="ORF">US96_C0025G0012</name>
</gene>
<reference evidence="1 2" key="1">
    <citation type="journal article" date="2015" name="Nature">
        <title>rRNA introns, odd ribosomes, and small enigmatic genomes across a large radiation of phyla.</title>
        <authorList>
            <person name="Brown C.T."/>
            <person name="Hug L.A."/>
            <person name="Thomas B.C."/>
            <person name="Sharon I."/>
            <person name="Castelle C.J."/>
            <person name="Singh A."/>
            <person name="Wilkins M.J."/>
            <person name="Williams K.H."/>
            <person name="Banfield J.F."/>
        </authorList>
    </citation>
    <scope>NUCLEOTIDE SEQUENCE [LARGE SCALE GENOMIC DNA]</scope>
</reference>
<dbReference type="AlphaFoldDB" id="A0A0G0K509"/>
<protein>
    <submittedName>
        <fullName evidence="1">Uncharacterized protein</fullName>
    </submittedName>
</protein>
<comment type="caution">
    <text evidence="1">The sequence shown here is derived from an EMBL/GenBank/DDBJ whole genome shotgun (WGS) entry which is preliminary data.</text>
</comment>
<accession>A0A0G0K509</accession>
<organism evidence="1 2">
    <name type="scientific">Candidatus Woesebacteria bacterium GW2011_GWB1_38_5b</name>
    <dbReference type="NCBI Taxonomy" id="1618569"/>
    <lineage>
        <taxon>Bacteria</taxon>
        <taxon>Candidatus Woeseibacteriota</taxon>
    </lineage>
</organism>
<sequence>MKRLDETILYRKFTSTINPVPKKETRLDQLAKMTEGRLFTASAVWPFDFFPNKIFIEQKQIIIVYKQFFLTTQDYHILIEDILMPIVETGVFFATLKLELGPGGFQQNPPAIEYLRKRDALKIKRIIVGLLICHKEKIDFSGITPQEILEKVEEIGRVKGN</sequence>
<evidence type="ECO:0000313" key="2">
    <source>
        <dbReference type="Proteomes" id="UP000034181"/>
    </source>
</evidence>
<dbReference type="Proteomes" id="UP000034181">
    <property type="component" value="Unassembled WGS sequence"/>
</dbReference>
<name>A0A0G0K509_9BACT</name>
<proteinExistence type="predicted"/>